<protein>
    <recommendedName>
        <fullName evidence="7">Methionine synthase</fullName>
        <ecNumber evidence="6">2.1.1.13</ecNumber>
    </recommendedName>
    <alternativeName>
        <fullName evidence="18">5-methyltetrahydrofolate--homocysteine methyltransferase</fullName>
    </alternativeName>
</protein>
<evidence type="ECO:0000256" key="17">
    <source>
        <dbReference type="ARBA" id="ARBA00025552"/>
    </source>
</evidence>
<evidence type="ECO:0000256" key="3">
    <source>
        <dbReference type="ARBA" id="ARBA00001956"/>
    </source>
</evidence>
<dbReference type="InterPro" id="IPR003759">
    <property type="entry name" value="Cbl-bd_cap"/>
</dbReference>
<dbReference type="SUPFAM" id="SSF52242">
    <property type="entry name" value="Cobalamin (vitamin B12)-binding domain"/>
    <property type="match status" value="1"/>
</dbReference>
<dbReference type="UniPathway" id="UPA00051">
    <property type="reaction ID" value="UER00081"/>
</dbReference>
<dbReference type="Pfam" id="PF02574">
    <property type="entry name" value="S-methyl_trans"/>
    <property type="match status" value="1"/>
</dbReference>
<dbReference type="GO" id="GO:0005829">
    <property type="term" value="C:cytosol"/>
    <property type="evidence" value="ECO:0007669"/>
    <property type="project" value="TreeGrafter"/>
</dbReference>
<evidence type="ECO:0000313" key="24">
    <source>
        <dbReference type="EMBL" id="SHE74953.1"/>
    </source>
</evidence>
<dbReference type="EMBL" id="FQVH01000005">
    <property type="protein sequence ID" value="SHE74953.1"/>
    <property type="molecule type" value="Genomic_DNA"/>
</dbReference>
<dbReference type="SUPFAM" id="SSF47644">
    <property type="entry name" value="Methionine synthase domain"/>
    <property type="match status" value="1"/>
</dbReference>
<evidence type="ECO:0000256" key="8">
    <source>
        <dbReference type="ARBA" id="ARBA00022603"/>
    </source>
</evidence>
<dbReference type="Gene3D" id="3.40.50.280">
    <property type="entry name" value="Cobalamin-binding domain"/>
    <property type="match status" value="1"/>
</dbReference>
<keyword evidence="16" id="KW-0170">Cobalt</keyword>
<evidence type="ECO:0000256" key="18">
    <source>
        <dbReference type="ARBA" id="ARBA00031040"/>
    </source>
</evidence>
<organism evidence="24 25">
    <name type="scientific">Caldanaerobius fijiensis DSM 17918</name>
    <dbReference type="NCBI Taxonomy" id="1121256"/>
    <lineage>
        <taxon>Bacteria</taxon>
        <taxon>Bacillati</taxon>
        <taxon>Bacillota</taxon>
        <taxon>Clostridia</taxon>
        <taxon>Thermoanaerobacterales</taxon>
        <taxon>Thermoanaerobacteraceae</taxon>
        <taxon>Caldanaerobius</taxon>
    </lineage>
</organism>
<dbReference type="Pfam" id="PF02310">
    <property type="entry name" value="B12-binding"/>
    <property type="match status" value="1"/>
</dbReference>
<dbReference type="GO" id="GO:0046653">
    <property type="term" value="P:tetrahydrofolate metabolic process"/>
    <property type="evidence" value="ECO:0007669"/>
    <property type="project" value="TreeGrafter"/>
</dbReference>
<keyword evidence="13 19" id="KW-0479">Metal-binding</keyword>
<dbReference type="PROSITE" id="PS50972">
    <property type="entry name" value="PTERIN_BINDING"/>
    <property type="match status" value="1"/>
</dbReference>
<dbReference type="AlphaFoldDB" id="A0A1M4W1F2"/>
<evidence type="ECO:0000256" key="6">
    <source>
        <dbReference type="ARBA" id="ARBA00012032"/>
    </source>
</evidence>
<evidence type="ECO:0000256" key="7">
    <source>
        <dbReference type="ARBA" id="ARBA00013998"/>
    </source>
</evidence>
<dbReference type="Gene3D" id="3.20.20.330">
    <property type="entry name" value="Homocysteine-binding-like domain"/>
    <property type="match status" value="1"/>
</dbReference>
<evidence type="ECO:0000256" key="16">
    <source>
        <dbReference type="ARBA" id="ARBA00023285"/>
    </source>
</evidence>
<feature type="domain" description="Pterin-binding" evidence="21">
    <location>
        <begin position="314"/>
        <end position="558"/>
    </location>
</feature>
<evidence type="ECO:0000259" key="21">
    <source>
        <dbReference type="PROSITE" id="PS50972"/>
    </source>
</evidence>
<dbReference type="PANTHER" id="PTHR45833:SF1">
    <property type="entry name" value="METHIONINE SYNTHASE"/>
    <property type="match status" value="1"/>
</dbReference>
<name>A0A1M4W1F2_9THEO</name>
<dbReference type="Pfam" id="PF02607">
    <property type="entry name" value="B12-binding_2"/>
    <property type="match status" value="1"/>
</dbReference>
<dbReference type="GO" id="GO:0008705">
    <property type="term" value="F:methionine synthase activity"/>
    <property type="evidence" value="ECO:0007669"/>
    <property type="project" value="UniProtKB-EC"/>
</dbReference>
<comment type="function">
    <text evidence="17">Catalyzes the transfer of a methyl group from methyl-cobalamin to homocysteine, yielding enzyme-bound cob(I)alamin and methionine. Subsequently, remethylates the cofactor using methyltetrahydrofolate.</text>
</comment>
<dbReference type="PROSITE" id="PS51332">
    <property type="entry name" value="B12_BINDING"/>
    <property type="match status" value="1"/>
</dbReference>
<dbReference type="CDD" id="cd02070">
    <property type="entry name" value="corrinoid_protein_B12-BD"/>
    <property type="match status" value="1"/>
</dbReference>
<dbReference type="NCBIfam" id="NF005719">
    <property type="entry name" value="PRK07535.1"/>
    <property type="match status" value="1"/>
</dbReference>
<dbReference type="GO" id="GO:0032259">
    <property type="term" value="P:methylation"/>
    <property type="evidence" value="ECO:0007669"/>
    <property type="project" value="UniProtKB-KW"/>
</dbReference>
<evidence type="ECO:0000256" key="2">
    <source>
        <dbReference type="ARBA" id="ARBA00001947"/>
    </source>
</evidence>
<reference evidence="24 25" key="1">
    <citation type="submission" date="2016-11" db="EMBL/GenBank/DDBJ databases">
        <authorList>
            <person name="Jaros S."/>
            <person name="Januszkiewicz K."/>
            <person name="Wedrychowicz H."/>
        </authorList>
    </citation>
    <scope>NUCLEOTIDE SEQUENCE [LARGE SCALE GENOMIC DNA]</scope>
    <source>
        <strain evidence="24 25">DSM 17918</strain>
    </source>
</reference>
<proteinExistence type="inferred from homology"/>
<evidence type="ECO:0000256" key="1">
    <source>
        <dbReference type="ARBA" id="ARBA00001700"/>
    </source>
</evidence>
<dbReference type="InterPro" id="IPR036594">
    <property type="entry name" value="Meth_synthase_dom"/>
</dbReference>
<evidence type="ECO:0000256" key="4">
    <source>
        <dbReference type="ARBA" id="ARBA00005178"/>
    </source>
</evidence>
<dbReference type="GO" id="GO:0046872">
    <property type="term" value="F:metal ion binding"/>
    <property type="evidence" value="ECO:0007669"/>
    <property type="project" value="UniProtKB-KW"/>
</dbReference>
<dbReference type="GO" id="GO:0050667">
    <property type="term" value="P:homocysteine metabolic process"/>
    <property type="evidence" value="ECO:0007669"/>
    <property type="project" value="TreeGrafter"/>
</dbReference>
<evidence type="ECO:0000256" key="9">
    <source>
        <dbReference type="ARBA" id="ARBA00022605"/>
    </source>
</evidence>
<dbReference type="PIRSF" id="PIRSF037472">
    <property type="entry name" value="DHPS_mtfrase"/>
    <property type="match status" value="1"/>
</dbReference>
<dbReference type="InterPro" id="IPR036589">
    <property type="entry name" value="HCY_dom_sf"/>
</dbReference>
<comment type="cofactor">
    <cofactor evidence="3">
        <name>methylcob(III)alamin</name>
        <dbReference type="ChEBI" id="CHEBI:28115"/>
    </cofactor>
</comment>
<evidence type="ECO:0000259" key="22">
    <source>
        <dbReference type="PROSITE" id="PS51332"/>
    </source>
</evidence>
<dbReference type="Gene3D" id="3.20.20.20">
    <property type="entry name" value="Dihydropteroate synthase-like"/>
    <property type="match status" value="1"/>
</dbReference>
<evidence type="ECO:0000256" key="5">
    <source>
        <dbReference type="ARBA" id="ARBA00010398"/>
    </source>
</evidence>
<evidence type="ECO:0000256" key="19">
    <source>
        <dbReference type="PROSITE-ProRule" id="PRU00333"/>
    </source>
</evidence>
<comment type="cofactor">
    <cofactor evidence="2 19">
        <name>Zn(2+)</name>
        <dbReference type="ChEBI" id="CHEBI:29105"/>
    </cofactor>
</comment>
<evidence type="ECO:0000259" key="20">
    <source>
        <dbReference type="PROSITE" id="PS50970"/>
    </source>
</evidence>
<evidence type="ECO:0000313" key="25">
    <source>
        <dbReference type="Proteomes" id="UP000184088"/>
    </source>
</evidence>
<dbReference type="InterPro" id="IPR011005">
    <property type="entry name" value="Dihydropteroate_synth-like_sf"/>
</dbReference>
<keyword evidence="9" id="KW-0028">Amino-acid biosynthesis</keyword>
<dbReference type="PROSITE" id="PS50970">
    <property type="entry name" value="HCY"/>
    <property type="match status" value="1"/>
</dbReference>
<evidence type="ECO:0000256" key="14">
    <source>
        <dbReference type="ARBA" id="ARBA00022833"/>
    </source>
</evidence>
<dbReference type="Proteomes" id="UP000184088">
    <property type="component" value="Unassembled WGS sequence"/>
</dbReference>
<feature type="binding site" evidence="19">
    <location>
        <position position="270"/>
    </location>
    <ligand>
        <name>Zn(2+)</name>
        <dbReference type="ChEBI" id="CHEBI:29105"/>
    </ligand>
</feature>
<sequence length="785" mass="84514">MNFKDLINGEIAYLDGAMGTMLMAMGFKDGCPELLNVQNPDIIRKIHEQYLDAGAQIIETNTFGGNRIKLREWGLENRLVELNTAGIMLARKTAQRYGALVAASVGPTGKLVQPVGDFSFDEAYETFYEQIKVLSEAGADIILIETMSVLNEARAAILAAKAATDKPVMCSMTFDQTGRTLSGTDVETAAIVLSSLGVDAVGINCSLGPREMIPLVQKMVKVSRVPVFVQPNAGLPTVEGNNVVYPVTPEEYSDSCKLFAQAGASIIGGCCGTTPMHIKKMVQSGLNKVTVEVNKKTTLASAVKSVQIDDKSPLLIIGERINPTGKKELARAIKDGDIFYVVQEGLDQVKAGADVLDINVGVPGIDEARTMVDVVSELQMMVRVPLCIDSSDPEAIEGALRCYQGKALVNSVNGKEDSMNTILPIVKKYGAAVIGLTMDERGIPEKADRRFDIAKRIVDRALSYGIPLEDIFIDCITLTASSNQESVMETIRAIELVKQNLGVKTILGISNVSFGLPERKKLNAAFLAMAIGAGLDAVIINPAIEEYKHIIKAAEVLSGRDEGAERYILAYSKKGKGDSEVITASGTLYESILDGHRAQAVEAVKIELEQREPLEIIDKIIVPALNEVGARYESGEYFLPQLIKSANAVQGAFEIIKERFPSAGKTKGKIVLATVKGDIHDIGKNIVKALLENYGYNVIDLGKDVPPEVILDTVVQNGAGLVGLSALMTTSLKAMEKTVKLIKENTQCKVMVGGAVVTEDYAKSIGADFYGKDAMEAVKIAEKVF</sequence>
<keyword evidence="11 19" id="KW-0808">Transferase</keyword>
<feature type="binding site" evidence="19">
    <location>
        <position position="271"/>
    </location>
    <ligand>
        <name>Zn(2+)</name>
        <dbReference type="ChEBI" id="CHEBI:29105"/>
    </ligand>
</feature>
<dbReference type="SMART" id="SM01018">
    <property type="entry name" value="B12-binding_2"/>
    <property type="match status" value="1"/>
</dbReference>
<comment type="similarity">
    <text evidence="5">Belongs to the vitamin-B12 dependent methionine synthase family.</text>
</comment>
<dbReference type="Pfam" id="PF00809">
    <property type="entry name" value="Pterin_bind"/>
    <property type="match status" value="1"/>
</dbReference>
<dbReference type="InterPro" id="IPR036724">
    <property type="entry name" value="Cobalamin-bd_sf"/>
</dbReference>
<accession>A0A1M4W1F2</accession>
<dbReference type="InterPro" id="IPR006158">
    <property type="entry name" value="Cobalamin-bd"/>
</dbReference>
<feature type="domain" description="B12-binding" evidence="22">
    <location>
        <begin position="667"/>
        <end position="785"/>
    </location>
</feature>
<feature type="binding site" evidence="19">
    <location>
        <position position="205"/>
    </location>
    <ligand>
        <name>Zn(2+)</name>
        <dbReference type="ChEBI" id="CHEBI:29105"/>
    </ligand>
</feature>
<comment type="pathway">
    <text evidence="4">Amino-acid biosynthesis; L-methionine biosynthesis via de novo pathway; L-methionine from L-homocysteine (MetH route): step 1/1.</text>
</comment>
<keyword evidence="15" id="KW-0486">Methionine biosynthesis</keyword>
<evidence type="ECO:0000256" key="13">
    <source>
        <dbReference type="ARBA" id="ARBA00022723"/>
    </source>
</evidence>
<evidence type="ECO:0000256" key="15">
    <source>
        <dbReference type="ARBA" id="ARBA00023167"/>
    </source>
</evidence>
<keyword evidence="12" id="KW-0949">S-adenosyl-L-methionine</keyword>
<keyword evidence="10" id="KW-0846">Cobalamin</keyword>
<feature type="domain" description="Hcy-binding" evidence="20">
    <location>
        <begin position="1"/>
        <end position="285"/>
    </location>
</feature>
<dbReference type="PANTHER" id="PTHR45833">
    <property type="entry name" value="METHIONINE SYNTHASE"/>
    <property type="match status" value="1"/>
</dbReference>
<keyword evidence="8 19" id="KW-0489">Methyltransferase</keyword>
<feature type="domain" description="B12-binding N-terminal" evidence="23">
    <location>
        <begin position="575"/>
        <end position="668"/>
    </location>
</feature>
<evidence type="ECO:0000256" key="12">
    <source>
        <dbReference type="ARBA" id="ARBA00022691"/>
    </source>
</evidence>
<dbReference type="STRING" id="1121256.SAMN02746089_00725"/>
<dbReference type="InterPro" id="IPR000489">
    <property type="entry name" value="Pterin-binding_dom"/>
</dbReference>
<dbReference type="PROSITE" id="PS51337">
    <property type="entry name" value="B12_BINDING_NTER"/>
    <property type="match status" value="1"/>
</dbReference>
<dbReference type="SUPFAM" id="SSF51717">
    <property type="entry name" value="Dihydropteroate synthetase-like"/>
    <property type="match status" value="1"/>
</dbReference>
<evidence type="ECO:0000259" key="23">
    <source>
        <dbReference type="PROSITE" id="PS51337"/>
    </source>
</evidence>
<evidence type="ECO:0000256" key="10">
    <source>
        <dbReference type="ARBA" id="ARBA00022628"/>
    </source>
</evidence>
<dbReference type="InterPro" id="IPR003726">
    <property type="entry name" value="HCY_dom"/>
</dbReference>
<keyword evidence="25" id="KW-1185">Reference proteome</keyword>
<evidence type="ECO:0000256" key="11">
    <source>
        <dbReference type="ARBA" id="ARBA00022679"/>
    </source>
</evidence>
<dbReference type="SUPFAM" id="SSF82282">
    <property type="entry name" value="Homocysteine S-methyltransferase"/>
    <property type="match status" value="1"/>
</dbReference>
<dbReference type="InterPro" id="IPR017215">
    <property type="entry name" value="MetH_bac"/>
</dbReference>
<comment type="catalytic activity">
    <reaction evidence="1">
        <text>(6S)-5-methyl-5,6,7,8-tetrahydrofolate + L-homocysteine = (6S)-5,6,7,8-tetrahydrofolate + L-methionine</text>
        <dbReference type="Rhea" id="RHEA:11172"/>
        <dbReference type="ChEBI" id="CHEBI:18608"/>
        <dbReference type="ChEBI" id="CHEBI:57453"/>
        <dbReference type="ChEBI" id="CHEBI:57844"/>
        <dbReference type="ChEBI" id="CHEBI:58199"/>
        <dbReference type="EC" id="2.1.1.13"/>
    </reaction>
</comment>
<keyword evidence="14 19" id="KW-0862">Zinc</keyword>
<dbReference type="EC" id="2.1.1.13" evidence="6"/>
<dbReference type="GO" id="GO:0031419">
    <property type="term" value="F:cobalamin binding"/>
    <property type="evidence" value="ECO:0007669"/>
    <property type="project" value="UniProtKB-KW"/>
</dbReference>
<gene>
    <name evidence="24" type="ORF">SAMN02746089_00725</name>
</gene>
<dbReference type="InterPro" id="IPR050554">
    <property type="entry name" value="Met_Synthase/Corrinoid"/>
</dbReference>
<dbReference type="Gene3D" id="1.10.1240.10">
    <property type="entry name" value="Methionine synthase domain"/>
    <property type="match status" value="1"/>
</dbReference>